<keyword evidence="1" id="KW-0812">Transmembrane</keyword>
<keyword evidence="1" id="KW-0472">Membrane</keyword>
<evidence type="ECO:0000313" key="3">
    <source>
        <dbReference type="EMBL" id="CAF1652598.1"/>
    </source>
</evidence>
<comment type="caution">
    <text evidence="3">The sequence shown here is derived from an EMBL/GenBank/DDBJ whole genome shotgun (WGS) entry which is preliminary data.</text>
</comment>
<dbReference type="Proteomes" id="UP000663855">
    <property type="component" value="Unassembled WGS sequence"/>
</dbReference>
<gene>
    <name evidence="2" type="ORF">CJN711_LOCUS30668</name>
    <name evidence="4" type="ORF">GIL414_LOCUS3819</name>
    <name evidence="3" type="ORF">KQP761_LOCUS30278</name>
</gene>
<proteinExistence type="predicted"/>
<sequence length="289" mass="31553">MDSIELELQNQPTSEIHSLHNRQYFQQPSIIKTDRKEKKSVHKRVQFNIRTFTAKPRRDYNTSIIDGSQKSSFEDHDYASSSTQYLTTELIEINNKQTCNRRSKVIAFAVVILIIVTVAIAIGVTVGVKKSQQNVSNTATTISSQTSLSTTAAQSSISIGNPSGPPCSSYTTINDPSRNIYQSSLFGNCDVGPLFNISNGGSWIRFVGTGGTIIPMTLPGATRCGGYLAGWFNGTLPATMGTIVNATVCFDVNIFVCNFMTEVSVINCGSFYVYFLPPAPTCNGRYCTT</sequence>
<feature type="transmembrane region" description="Helical" evidence="1">
    <location>
        <begin position="105"/>
        <end position="128"/>
    </location>
</feature>
<protein>
    <submittedName>
        <fullName evidence="3">Uncharacterized protein</fullName>
    </submittedName>
</protein>
<keyword evidence="1" id="KW-1133">Transmembrane helix</keyword>
<dbReference type="OrthoDB" id="2015116at2759"/>
<reference evidence="3" key="1">
    <citation type="submission" date="2021-02" db="EMBL/GenBank/DDBJ databases">
        <authorList>
            <person name="Nowell W R."/>
        </authorList>
    </citation>
    <scope>NUCLEOTIDE SEQUENCE</scope>
</reference>
<dbReference type="Proteomes" id="UP000663834">
    <property type="component" value="Unassembled WGS sequence"/>
</dbReference>
<evidence type="ECO:0000313" key="2">
    <source>
        <dbReference type="EMBL" id="CAF1554498.1"/>
    </source>
</evidence>
<dbReference type="Proteomes" id="UP000681720">
    <property type="component" value="Unassembled WGS sequence"/>
</dbReference>
<dbReference type="EMBL" id="CAJNOV010014539">
    <property type="protein sequence ID" value="CAF1554498.1"/>
    <property type="molecule type" value="Genomic_DNA"/>
</dbReference>
<organism evidence="3 5">
    <name type="scientific">Rotaria magnacalcarata</name>
    <dbReference type="NCBI Taxonomy" id="392030"/>
    <lineage>
        <taxon>Eukaryota</taxon>
        <taxon>Metazoa</taxon>
        <taxon>Spiralia</taxon>
        <taxon>Gnathifera</taxon>
        <taxon>Rotifera</taxon>
        <taxon>Eurotatoria</taxon>
        <taxon>Bdelloidea</taxon>
        <taxon>Philodinida</taxon>
        <taxon>Philodinidae</taxon>
        <taxon>Rotaria</taxon>
    </lineage>
</organism>
<dbReference type="EMBL" id="CAJNOW010016825">
    <property type="protein sequence ID" value="CAF1652598.1"/>
    <property type="molecule type" value="Genomic_DNA"/>
</dbReference>
<dbReference type="AlphaFoldDB" id="A0A816EGW8"/>
<evidence type="ECO:0000256" key="1">
    <source>
        <dbReference type="SAM" id="Phobius"/>
    </source>
</evidence>
<evidence type="ECO:0000313" key="5">
    <source>
        <dbReference type="Proteomes" id="UP000663834"/>
    </source>
</evidence>
<evidence type="ECO:0000313" key="4">
    <source>
        <dbReference type="EMBL" id="CAF3848389.1"/>
    </source>
</evidence>
<accession>A0A816EGW8</accession>
<name>A0A816EGW8_9BILA</name>
<dbReference type="EMBL" id="CAJOBJ010000868">
    <property type="protein sequence ID" value="CAF3848389.1"/>
    <property type="molecule type" value="Genomic_DNA"/>
</dbReference>